<dbReference type="Pfam" id="PF08719">
    <property type="entry name" value="NADAR"/>
    <property type="match status" value="1"/>
</dbReference>
<organism evidence="4 5">
    <name type="scientific">Giesbergeria anulus</name>
    <dbReference type="NCBI Taxonomy" id="180197"/>
    <lineage>
        <taxon>Bacteria</taxon>
        <taxon>Pseudomonadati</taxon>
        <taxon>Pseudomonadota</taxon>
        <taxon>Betaproteobacteria</taxon>
        <taxon>Burkholderiales</taxon>
        <taxon>Comamonadaceae</taxon>
        <taxon>Giesbergeria</taxon>
    </lineage>
</organism>
<dbReference type="Proteomes" id="UP000199766">
    <property type="component" value="Unassembled WGS sequence"/>
</dbReference>
<protein>
    <recommendedName>
        <fullName evidence="3">NADAR domain-containing protein</fullName>
    </recommendedName>
</protein>
<evidence type="ECO:0000313" key="4">
    <source>
        <dbReference type="EMBL" id="SER38734.1"/>
    </source>
</evidence>
<dbReference type="SUPFAM" id="SSF143990">
    <property type="entry name" value="YbiA-like"/>
    <property type="match status" value="1"/>
</dbReference>
<dbReference type="InterPro" id="IPR037238">
    <property type="entry name" value="YbiA-like_sf"/>
</dbReference>
<proteinExistence type="predicted"/>
<reference evidence="4 5" key="1">
    <citation type="submission" date="2016-10" db="EMBL/GenBank/DDBJ databases">
        <authorList>
            <person name="de Groot N.N."/>
        </authorList>
    </citation>
    <scope>NUCLEOTIDE SEQUENCE [LARGE SCALE GENOMIC DNA]</scope>
    <source>
        <strain evidence="4 5">ATCC 35958</strain>
    </source>
</reference>
<evidence type="ECO:0000256" key="1">
    <source>
        <dbReference type="ARBA" id="ARBA00000022"/>
    </source>
</evidence>
<name>A0A1H9NRS9_9BURK</name>
<gene>
    <name evidence="4" type="ORF">SAMN02982919_02322</name>
</gene>
<dbReference type="OrthoDB" id="67297at2"/>
<keyword evidence="5" id="KW-1185">Reference proteome</keyword>
<dbReference type="Gene3D" id="1.10.357.40">
    <property type="entry name" value="YbiA-like"/>
    <property type="match status" value="1"/>
</dbReference>
<dbReference type="InterPro" id="IPR012816">
    <property type="entry name" value="NADAR"/>
</dbReference>
<evidence type="ECO:0000256" key="2">
    <source>
        <dbReference type="ARBA" id="ARBA00000751"/>
    </source>
</evidence>
<evidence type="ECO:0000259" key="3">
    <source>
        <dbReference type="Pfam" id="PF08719"/>
    </source>
</evidence>
<sequence length="163" mass="18752">MQITNNARHPTVTAHGIYGFFQEYRFLSNFEPSPLRLEGTYADGLTYPTAEHAYMALKSLDIAMREDVAELSTPQQAREKGQIIALRPDWEKFKPHAMLAVLRAKFRQNPELALRLKHTKMLYLEETNNWGDVYWGVDQKIGLNMLGKTLMQVRAELIDGNVK</sequence>
<comment type="catalytic activity">
    <reaction evidence="1">
        <text>5-amino-6-(5-phospho-D-ribosylamino)uracil + H2O = 5,6-diaminouracil + D-ribose 5-phosphate</text>
        <dbReference type="Rhea" id="RHEA:55020"/>
        <dbReference type="ChEBI" id="CHEBI:15377"/>
        <dbReference type="ChEBI" id="CHEBI:46252"/>
        <dbReference type="ChEBI" id="CHEBI:58453"/>
        <dbReference type="ChEBI" id="CHEBI:78346"/>
    </reaction>
</comment>
<dbReference type="CDD" id="cd15457">
    <property type="entry name" value="NADAR"/>
    <property type="match status" value="1"/>
</dbReference>
<accession>A0A1H9NRS9</accession>
<dbReference type="STRING" id="180197.SAMN02982919_02322"/>
<dbReference type="RefSeq" id="WP_091457735.1">
    <property type="nucleotide sequence ID" value="NZ_FOGD01000007.1"/>
</dbReference>
<comment type="catalytic activity">
    <reaction evidence="2">
        <text>2,5-diamino-6-hydroxy-4-(5-phosphoribosylamino)-pyrimidine + H2O = 2,5,6-triamino-4-hydroxypyrimidine + D-ribose 5-phosphate</text>
        <dbReference type="Rhea" id="RHEA:23436"/>
        <dbReference type="ChEBI" id="CHEBI:15377"/>
        <dbReference type="ChEBI" id="CHEBI:58614"/>
        <dbReference type="ChEBI" id="CHEBI:78346"/>
        <dbReference type="ChEBI" id="CHEBI:137796"/>
    </reaction>
</comment>
<feature type="domain" description="NADAR" evidence="3">
    <location>
        <begin position="22"/>
        <end position="157"/>
    </location>
</feature>
<dbReference type="EMBL" id="FOGD01000007">
    <property type="protein sequence ID" value="SER38734.1"/>
    <property type="molecule type" value="Genomic_DNA"/>
</dbReference>
<evidence type="ECO:0000313" key="5">
    <source>
        <dbReference type="Proteomes" id="UP000199766"/>
    </source>
</evidence>
<dbReference type="AlphaFoldDB" id="A0A1H9NRS9"/>